<feature type="transmembrane region" description="Helical" evidence="10">
    <location>
        <begin position="211"/>
        <end position="232"/>
    </location>
</feature>
<sequence length="360" mass="38232">MSAVRLAQEVLEKTASPVQSIMVQVVMALVPATAFGLVLYGWPALYLFLSTVLSALLFEALCLKLAGKPASAFVGDGSALLTGWLLAMSLPPWAPWWIGVAGSALAIVVGKQVYGGIGQNLFNPAMFARVALLVSFPLEMTTWVKPTPPFTEFAPGLLDALSITFGGVAPYDSVASPTLIGYTKTEFSQGRTLSELLATGNLGFLSALFGWMPGSLGETGSLLIAGGGAWLLRQKIITWQIPAALLGTVALLSTGFHFADSEHYLSPWLHLTSGGVMLAAFFIATDYVTSPSSPNGQLIFGAGCGLIIFAIRTWGGFPEGVGFAVLLMNSLTPVIDYYVRPRIYGRDLKGRPLKLPENKP</sequence>
<comment type="subcellular location">
    <subcellularLocation>
        <location evidence="10">Cell inner membrane</location>
        <topology evidence="10">Multi-pass membrane protein</topology>
    </subcellularLocation>
</comment>
<evidence type="ECO:0000256" key="4">
    <source>
        <dbReference type="ARBA" id="ARBA00022643"/>
    </source>
</evidence>
<evidence type="ECO:0000256" key="8">
    <source>
        <dbReference type="ARBA" id="ARBA00022989"/>
    </source>
</evidence>
<name>A0A1Y6DBJ0_9GAMM</name>
<dbReference type="STRING" id="1760988.SAMN02949497_0192"/>
<dbReference type="Pfam" id="PF03116">
    <property type="entry name" value="NQR2_RnfD_RnfE"/>
    <property type="match status" value="1"/>
</dbReference>
<dbReference type="InterPro" id="IPR011303">
    <property type="entry name" value="RnfD_bac"/>
</dbReference>
<gene>
    <name evidence="10" type="primary">rnfD</name>
    <name evidence="11" type="ORF">SAMN02949497_0192</name>
</gene>
<dbReference type="EC" id="7.-.-.-" evidence="10"/>
<dbReference type="InterPro" id="IPR004338">
    <property type="entry name" value="NqrB/RnfD"/>
</dbReference>
<evidence type="ECO:0000256" key="10">
    <source>
        <dbReference type="HAMAP-Rule" id="MF_00462"/>
    </source>
</evidence>
<dbReference type="GO" id="GO:0055085">
    <property type="term" value="P:transmembrane transport"/>
    <property type="evidence" value="ECO:0007669"/>
    <property type="project" value="InterPro"/>
</dbReference>
<keyword evidence="12" id="KW-1185">Reference proteome</keyword>
<dbReference type="HAMAP" id="MF_00462">
    <property type="entry name" value="RsxD_RnfD"/>
    <property type="match status" value="1"/>
</dbReference>
<keyword evidence="9 10" id="KW-0472">Membrane</keyword>
<feature type="transmembrane region" description="Helical" evidence="10">
    <location>
        <begin position="126"/>
        <end position="144"/>
    </location>
</feature>
<comment type="cofactor">
    <cofactor evidence="10">
        <name>FMN</name>
        <dbReference type="ChEBI" id="CHEBI:58210"/>
    </cofactor>
</comment>
<feature type="transmembrane region" description="Helical" evidence="10">
    <location>
        <begin position="45"/>
        <end position="63"/>
    </location>
</feature>
<dbReference type="GO" id="GO:0022900">
    <property type="term" value="P:electron transport chain"/>
    <property type="evidence" value="ECO:0007669"/>
    <property type="project" value="UniProtKB-UniRule"/>
</dbReference>
<evidence type="ECO:0000256" key="6">
    <source>
        <dbReference type="ARBA" id="ARBA00022967"/>
    </source>
</evidence>
<keyword evidence="4 10" id="KW-0288">FMN</keyword>
<feature type="transmembrane region" description="Helical" evidence="10">
    <location>
        <begin position="96"/>
        <end position="114"/>
    </location>
</feature>
<dbReference type="EMBL" id="FXAM01000003">
    <property type="protein sequence ID" value="SMF97622.1"/>
    <property type="molecule type" value="Genomic_DNA"/>
</dbReference>
<feature type="transmembrane region" description="Helical" evidence="10">
    <location>
        <begin position="239"/>
        <end position="259"/>
    </location>
</feature>
<feature type="transmembrane region" description="Helical" evidence="10">
    <location>
        <begin position="265"/>
        <end position="284"/>
    </location>
</feature>
<feature type="transmembrane region" description="Helical" evidence="10">
    <location>
        <begin position="296"/>
        <end position="315"/>
    </location>
</feature>
<dbReference type="PANTHER" id="PTHR30578:SF0">
    <property type="entry name" value="ION-TRANSLOCATING OXIDOREDUCTASE COMPLEX SUBUNIT D"/>
    <property type="match status" value="1"/>
</dbReference>
<keyword evidence="3 10" id="KW-0285">Flavoprotein</keyword>
<keyword evidence="6 10" id="KW-1278">Translocase</keyword>
<feature type="transmembrane region" description="Helical" evidence="10">
    <location>
        <begin position="21"/>
        <end position="39"/>
    </location>
</feature>
<organism evidence="11 12">
    <name type="scientific">Methylomagnum ishizawai</name>
    <dbReference type="NCBI Taxonomy" id="1760988"/>
    <lineage>
        <taxon>Bacteria</taxon>
        <taxon>Pseudomonadati</taxon>
        <taxon>Pseudomonadota</taxon>
        <taxon>Gammaproteobacteria</taxon>
        <taxon>Methylococcales</taxon>
        <taxon>Methylococcaceae</taxon>
        <taxon>Methylomagnum</taxon>
    </lineage>
</organism>
<comment type="similarity">
    <text evidence="10">Belongs to the NqrB/RnfD family.</text>
</comment>
<evidence type="ECO:0000256" key="3">
    <source>
        <dbReference type="ARBA" id="ARBA00022630"/>
    </source>
</evidence>
<keyword evidence="10" id="KW-0997">Cell inner membrane</keyword>
<dbReference type="RefSeq" id="WP_085216645.1">
    <property type="nucleotide sequence ID" value="NZ_FXAM01000003.1"/>
</dbReference>
<accession>A0A1Y6DBJ0</accession>
<keyword evidence="10" id="KW-1003">Cell membrane</keyword>
<proteinExistence type="inferred from homology"/>
<dbReference type="PANTHER" id="PTHR30578">
    <property type="entry name" value="ELECTRON TRANSPORT COMPLEX PROTEIN RNFD"/>
    <property type="match status" value="1"/>
</dbReference>
<reference evidence="11 12" key="1">
    <citation type="submission" date="2016-12" db="EMBL/GenBank/DDBJ databases">
        <authorList>
            <person name="Song W.-J."/>
            <person name="Kurnit D.M."/>
        </authorList>
    </citation>
    <scope>NUCLEOTIDE SEQUENCE [LARGE SCALE GENOMIC DNA]</scope>
    <source>
        <strain evidence="11 12">175</strain>
    </source>
</reference>
<evidence type="ECO:0000256" key="2">
    <source>
        <dbReference type="ARBA" id="ARBA00022553"/>
    </source>
</evidence>
<dbReference type="Proteomes" id="UP000192923">
    <property type="component" value="Unassembled WGS sequence"/>
</dbReference>
<keyword evidence="2 10" id="KW-0597">Phosphoprotein</keyword>
<keyword evidence="1 10" id="KW-0813">Transport</keyword>
<dbReference type="AlphaFoldDB" id="A0A1Y6DBJ0"/>
<evidence type="ECO:0000256" key="1">
    <source>
        <dbReference type="ARBA" id="ARBA00022448"/>
    </source>
</evidence>
<comment type="subunit">
    <text evidence="10">The complex is composed of six subunits: RnfA, RnfB, RnfC, RnfD, RnfE and RnfG.</text>
</comment>
<evidence type="ECO:0000256" key="9">
    <source>
        <dbReference type="ARBA" id="ARBA00023136"/>
    </source>
</evidence>
<evidence type="ECO:0000256" key="5">
    <source>
        <dbReference type="ARBA" id="ARBA00022692"/>
    </source>
</evidence>
<keyword evidence="8 10" id="KW-1133">Transmembrane helix</keyword>
<comment type="caution">
    <text evidence="10">Lacks conserved residue(s) required for the propagation of feature annotation.</text>
</comment>
<feature type="transmembrane region" description="Helical" evidence="10">
    <location>
        <begin position="321"/>
        <end position="339"/>
    </location>
</feature>
<dbReference type="NCBIfam" id="TIGR01946">
    <property type="entry name" value="rnfD"/>
    <property type="match status" value="1"/>
</dbReference>
<keyword evidence="7 10" id="KW-0249">Electron transport</keyword>
<evidence type="ECO:0000313" key="12">
    <source>
        <dbReference type="Proteomes" id="UP000192923"/>
    </source>
</evidence>
<dbReference type="OrthoDB" id="9776359at2"/>
<comment type="function">
    <text evidence="10">Part of a membrane-bound complex that couples electron transfer with translocation of ions across the membrane.</text>
</comment>
<protein>
    <recommendedName>
        <fullName evidence="10">Ion-translocating oxidoreductase complex subunit D</fullName>
        <ecNumber evidence="10">7.-.-.-</ecNumber>
    </recommendedName>
    <alternativeName>
        <fullName evidence="10">Rnf electron transport complex subunit D</fullName>
    </alternativeName>
</protein>
<evidence type="ECO:0000256" key="7">
    <source>
        <dbReference type="ARBA" id="ARBA00022982"/>
    </source>
</evidence>
<keyword evidence="5 10" id="KW-0812">Transmembrane</keyword>
<evidence type="ECO:0000313" key="11">
    <source>
        <dbReference type="EMBL" id="SMF97622.1"/>
    </source>
</evidence>
<dbReference type="GO" id="GO:0005886">
    <property type="term" value="C:plasma membrane"/>
    <property type="evidence" value="ECO:0007669"/>
    <property type="project" value="UniProtKB-SubCell"/>
</dbReference>